<accession>A0A0C9YV77</accession>
<gene>
    <name evidence="2" type="ORF">PISMIDRAFT_90213</name>
</gene>
<evidence type="ECO:0000256" key="1">
    <source>
        <dbReference type="SAM" id="Phobius"/>
    </source>
</evidence>
<keyword evidence="3" id="KW-1185">Reference proteome</keyword>
<dbReference type="OrthoDB" id="2679643at2759"/>
<feature type="non-terminal residue" evidence="2">
    <location>
        <position position="1"/>
    </location>
</feature>
<feature type="transmembrane region" description="Helical" evidence="1">
    <location>
        <begin position="24"/>
        <end position="50"/>
    </location>
</feature>
<dbReference type="EMBL" id="KN833691">
    <property type="protein sequence ID" value="KIK28930.1"/>
    <property type="molecule type" value="Genomic_DNA"/>
</dbReference>
<evidence type="ECO:0000313" key="3">
    <source>
        <dbReference type="Proteomes" id="UP000054018"/>
    </source>
</evidence>
<proteinExistence type="predicted"/>
<feature type="transmembrane region" description="Helical" evidence="1">
    <location>
        <begin position="146"/>
        <end position="167"/>
    </location>
</feature>
<name>A0A0C9YV77_9AGAM</name>
<organism evidence="2 3">
    <name type="scientific">Pisolithus microcarpus 441</name>
    <dbReference type="NCBI Taxonomy" id="765257"/>
    <lineage>
        <taxon>Eukaryota</taxon>
        <taxon>Fungi</taxon>
        <taxon>Dikarya</taxon>
        <taxon>Basidiomycota</taxon>
        <taxon>Agaricomycotina</taxon>
        <taxon>Agaricomycetes</taxon>
        <taxon>Agaricomycetidae</taxon>
        <taxon>Boletales</taxon>
        <taxon>Sclerodermatineae</taxon>
        <taxon>Pisolithaceae</taxon>
        <taxon>Pisolithus</taxon>
    </lineage>
</organism>
<protein>
    <submittedName>
        <fullName evidence="2">Uncharacterized protein</fullName>
    </submittedName>
</protein>
<keyword evidence="1" id="KW-0472">Membrane</keyword>
<sequence>NSVPALQIKAVVAVRVWYLFSRNAFVRTIAVGTLFASIAASLTLVFMLVGTMEAFFTASAPTQMQDPGRLIWLFMPALISHSIFLALKVYRFAQSGKSLHVEAPSRRFLKEGMLMYAFATGSLVFSIVCTSFTAPSQLSVCVDVRLPSTLFDFPTAAVVVAVCRAMLSIRSLAATFHVDPEWLLNNAEMSRLPLRGGPNKSELYVELNSADR</sequence>
<feature type="transmembrane region" description="Helical" evidence="1">
    <location>
        <begin position="70"/>
        <end position="93"/>
    </location>
</feature>
<dbReference type="HOGENOM" id="CLU_035509_13_2_1"/>
<reference evidence="3" key="2">
    <citation type="submission" date="2015-01" db="EMBL/GenBank/DDBJ databases">
        <title>Evolutionary Origins and Diversification of the Mycorrhizal Mutualists.</title>
        <authorList>
            <consortium name="DOE Joint Genome Institute"/>
            <consortium name="Mycorrhizal Genomics Consortium"/>
            <person name="Kohler A."/>
            <person name="Kuo A."/>
            <person name="Nagy L.G."/>
            <person name="Floudas D."/>
            <person name="Copeland A."/>
            <person name="Barry K.W."/>
            <person name="Cichocki N."/>
            <person name="Veneault-Fourrey C."/>
            <person name="LaButti K."/>
            <person name="Lindquist E.A."/>
            <person name="Lipzen A."/>
            <person name="Lundell T."/>
            <person name="Morin E."/>
            <person name="Murat C."/>
            <person name="Riley R."/>
            <person name="Ohm R."/>
            <person name="Sun H."/>
            <person name="Tunlid A."/>
            <person name="Henrissat B."/>
            <person name="Grigoriev I.V."/>
            <person name="Hibbett D.S."/>
            <person name="Martin F."/>
        </authorList>
    </citation>
    <scope>NUCLEOTIDE SEQUENCE [LARGE SCALE GENOMIC DNA]</scope>
    <source>
        <strain evidence="3">441</strain>
    </source>
</reference>
<feature type="transmembrane region" description="Helical" evidence="1">
    <location>
        <begin position="114"/>
        <end position="134"/>
    </location>
</feature>
<reference evidence="2 3" key="1">
    <citation type="submission" date="2014-04" db="EMBL/GenBank/DDBJ databases">
        <authorList>
            <consortium name="DOE Joint Genome Institute"/>
            <person name="Kuo A."/>
            <person name="Kohler A."/>
            <person name="Costa M.D."/>
            <person name="Nagy L.G."/>
            <person name="Floudas D."/>
            <person name="Copeland A."/>
            <person name="Barry K.W."/>
            <person name="Cichocki N."/>
            <person name="Veneault-Fourrey C."/>
            <person name="LaButti K."/>
            <person name="Lindquist E.A."/>
            <person name="Lipzen A."/>
            <person name="Lundell T."/>
            <person name="Morin E."/>
            <person name="Murat C."/>
            <person name="Sun H."/>
            <person name="Tunlid A."/>
            <person name="Henrissat B."/>
            <person name="Grigoriev I.V."/>
            <person name="Hibbett D.S."/>
            <person name="Martin F."/>
            <person name="Nordberg H.P."/>
            <person name="Cantor M.N."/>
            <person name="Hua S.X."/>
        </authorList>
    </citation>
    <scope>NUCLEOTIDE SEQUENCE [LARGE SCALE GENOMIC DNA]</scope>
    <source>
        <strain evidence="2 3">441</strain>
    </source>
</reference>
<keyword evidence="1" id="KW-1133">Transmembrane helix</keyword>
<evidence type="ECO:0000313" key="2">
    <source>
        <dbReference type="EMBL" id="KIK28930.1"/>
    </source>
</evidence>
<dbReference type="AlphaFoldDB" id="A0A0C9YV77"/>
<keyword evidence="1" id="KW-0812">Transmembrane</keyword>
<dbReference type="Proteomes" id="UP000054018">
    <property type="component" value="Unassembled WGS sequence"/>
</dbReference>